<evidence type="ECO:0000256" key="2">
    <source>
        <dbReference type="SAM" id="MobiDB-lite"/>
    </source>
</evidence>
<dbReference type="Pfam" id="PF04146">
    <property type="entry name" value="YTH"/>
    <property type="match status" value="1"/>
</dbReference>
<protein>
    <recommendedName>
        <fullName evidence="1">YTH domain-containing family protein</fullName>
    </recommendedName>
</protein>
<dbReference type="InterPro" id="IPR045168">
    <property type="entry name" value="YTH_prot"/>
</dbReference>
<evidence type="ECO:0000313" key="4">
    <source>
        <dbReference type="EMBL" id="CAI0626101.1"/>
    </source>
</evidence>
<sequence>DLLSFISQLLSRGVEAAWSFGMEMYHVSGNSNTETYLIQQAGIDPVLTSPVFEQSETMYNEGAPEYVVDQGMYYPTTTNYSWYCTGFEAPGEWEDPHMFFGVDGPEVQYAGAQTENLPYVCYTPSYGYAQSPYNPYNPYIPGAMMGVDGSYISYTAPGYQDSISSAGYVPVFVQPDASPSNLVDPLPDAGVVYANSEHGGRRHGSSSSAFSRNPSKSSGNQTNSWERPASEGPRSNIGSSKYSLVHDNVSSGSYQTATARVLQSRNASGPNQSIDITTKVKALPQRNQLKLASPVNNDFSDFGSNAHGRPYMDKNRSNAHVGRTLNDDALGEQNRGPRTTKSKTQLAVKAYTAKVGDSNAEENIIISSDQYNRDDFQVDYTCGKFFVIKSYSEDDVHKSIKYNVWSSTPHGNKKLQSAFEDAQKIAADKASSCPIFLFFSVNASGQFCGVAEMIGPVDFRKDMDFWQQDKWSGSFPVKWHMIKDVQNGSFRHIILENNENKPVTNSRDTQEVMFLQGLEMLKIFKSQVLDTSILDDFTYYENRQRIMQEEKTRFAVKRFGTPFLAAALDPNPKLNSRVGNPSTKYEKAAVQETQASSGTARIASISEPPTRSEPSDRAVAEVDNSVVAATTLKIGSLNINPRRPQSMASPDPAGTATGSNAANVVTVGTVPVKVNGFAESSGVLTFGTIPLDSRALQSGKGVGGGGSAKSAR</sequence>
<keyword evidence="5" id="KW-1185">Reference proteome</keyword>
<organism evidence="4 5">
    <name type="scientific">Linum tenue</name>
    <dbReference type="NCBI Taxonomy" id="586396"/>
    <lineage>
        <taxon>Eukaryota</taxon>
        <taxon>Viridiplantae</taxon>
        <taxon>Streptophyta</taxon>
        <taxon>Embryophyta</taxon>
        <taxon>Tracheophyta</taxon>
        <taxon>Spermatophyta</taxon>
        <taxon>Magnoliopsida</taxon>
        <taxon>eudicotyledons</taxon>
        <taxon>Gunneridae</taxon>
        <taxon>Pentapetalae</taxon>
        <taxon>rosids</taxon>
        <taxon>fabids</taxon>
        <taxon>Malpighiales</taxon>
        <taxon>Linaceae</taxon>
        <taxon>Linum</taxon>
    </lineage>
</organism>
<feature type="compositionally biased region" description="Polar residues" evidence="2">
    <location>
        <begin position="213"/>
        <end position="225"/>
    </location>
</feature>
<gene>
    <name evidence="4" type="ORF">LITE_LOCUS50713</name>
</gene>
<evidence type="ECO:0000259" key="3">
    <source>
        <dbReference type="PROSITE" id="PS50882"/>
    </source>
</evidence>
<comment type="caution">
    <text evidence="4">The sequence shown here is derived from an EMBL/GenBank/DDBJ whole genome shotgun (WGS) entry which is preliminary data.</text>
</comment>
<reference evidence="4" key="1">
    <citation type="submission" date="2022-08" db="EMBL/GenBank/DDBJ databases">
        <authorList>
            <person name="Gutierrez-Valencia J."/>
        </authorList>
    </citation>
    <scope>NUCLEOTIDE SEQUENCE</scope>
</reference>
<dbReference type="InterPro" id="IPR007275">
    <property type="entry name" value="YTH_domain"/>
</dbReference>
<comment type="similarity">
    <text evidence="1">Belongs to the YTHDF family.</text>
</comment>
<comment type="function">
    <text evidence="1">Specifically recognizes and binds N6-methyladenosine (m6A)-containing RNAs, and regulates mRNA stability. M6A is a modification present at internal sites of mRNAs and some non-coding RNAs and plays a role in mRNA stability and processing.</text>
</comment>
<feature type="region of interest" description="Disordered" evidence="2">
    <location>
        <begin position="193"/>
        <end position="244"/>
    </location>
</feature>
<keyword evidence="1" id="KW-0694">RNA-binding</keyword>
<dbReference type="GO" id="GO:0005737">
    <property type="term" value="C:cytoplasm"/>
    <property type="evidence" value="ECO:0007669"/>
    <property type="project" value="TreeGrafter"/>
</dbReference>
<dbReference type="AlphaFoldDB" id="A0AAV0S2H2"/>
<dbReference type="GO" id="GO:0061157">
    <property type="term" value="P:mRNA destabilization"/>
    <property type="evidence" value="ECO:0007669"/>
    <property type="project" value="TreeGrafter"/>
</dbReference>
<feature type="region of interest" description="Disordered" evidence="2">
    <location>
        <begin position="592"/>
        <end position="618"/>
    </location>
</feature>
<evidence type="ECO:0000313" key="5">
    <source>
        <dbReference type="Proteomes" id="UP001154282"/>
    </source>
</evidence>
<feature type="domain" description="YTH" evidence="3">
    <location>
        <begin position="383"/>
        <end position="524"/>
    </location>
</feature>
<dbReference type="GO" id="GO:1990247">
    <property type="term" value="F:N6-methyladenosine-containing RNA reader activity"/>
    <property type="evidence" value="ECO:0007669"/>
    <property type="project" value="UniProtKB-UniRule"/>
</dbReference>
<accession>A0AAV0S2H2</accession>
<evidence type="ECO:0000256" key="1">
    <source>
        <dbReference type="RuleBase" id="RU369095"/>
    </source>
</evidence>
<dbReference type="Gene3D" id="3.10.590.10">
    <property type="entry name" value="ph1033 like domains"/>
    <property type="match status" value="1"/>
</dbReference>
<feature type="non-terminal residue" evidence="4">
    <location>
        <position position="1"/>
    </location>
</feature>
<dbReference type="GO" id="GO:0003729">
    <property type="term" value="F:mRNA binding"/>
    <property type="evidence" value="ECO:0007669"/>
    <property type="project" value="UniProtKB-UniRule"/>
</dbReference>
<dbReference type="CDD" id="cd21134">
    <property type="entry name" value="YTH"/>
    <property type="match status" value="1"/>
</dbReference>
<feature type="region of interest" description="Disordered" evidence="2">
    <location>
        <begin position="637"/>
        <end position="659"/>
    </location>
</feature>
<dbReference type="PANTHER" id="PTHR12357">
    <property type="entry name" value="YTH YT521-B HOMOLOGY DOMAIN-CONTAINING"/>
    <property type="match status" value="1"/>
</dbReference>
<dbReference type="EMBL" id="CAMGYJ010000011">
    <property type="protein sequence ID" value="CAI0626101.1"/>
    <property type="molecule type" value="Genomic_DNA"/>
</dbReference>
<proteinExistence type="inferred from homology"/>
<dbReference type="PANTHER" id="PTHR12357:SF92">
    <property type="entry name" value="YTH DOMAIN-CONTAINING FAMILY PROTEIN"/>
    <property type="match status" value="1"/>
</dbReference>
<name>A0AAV0S2H2_9ROSI</name>
<dbReference type="PROSITE" id="PS50882">
    <property type="entry name" value="YTH"/>
    <property type="match status" value="1"/>
</dbReference>
<dbReference type="Proteomes" id="UP001154282">
    <property type="component" value="Unassembled WGS sequence"/>
</dbReference>